<proteinExistence type="predicted"/>
<dbReference type="Proteomes" id="UP000029226">
    <property type="component" value="Unassembled WGS sequence"/>
</dbReference>
<dbReference type="Gene3D" id="3.30.190.20">
    <property type="match status" value="1"/>
</dbReference>
<dbReference type="EMBL" id="BBMM01000011">
    <property type="protein sequence ID" value="GAL01517.1"/>
    <property type="molecule type" value="Genomic_DNA"/>
</dbReference>
<name>A0A090R1I3_NONUL</name>
<evidence type="ECO:0000313" key="2">
    <source>
        <dbReference type="EMBL" id="GAL01517.1"/>
    </source>
</evidence>
<feature type="domain" description="UvrA interaction" evidence="1">
    <location>
        <begin position="5"/>
        <end position="86"/>
    </location>
</feature>
<comment type="caution">
    <text evidence="2">The sequence shown here is derived from an EMBL/GenBank/DDBJ whole genome shotgun (WGS) entry which is preliminary data.</text>
</comment>
<evidence type="ECO:0000259" key="1">
    <source>
        <dbReference type="Pfam" id="PF17760"/>
    </source>
</evidence>
<dbReference type="Pfam" id="PF17760">
    <property type="entry name" value="UvrA_inter"/>
    <property type="match status" value="1"/>
</dbReference>
<sequence length="107" mass="12484">MKKDTVTDVVNYVKTQDEGTKLLLLTRLIVKGKREVKDQLDVLLQQGFTRIKINDTVERIEGLEYSFKKSDKVSIVIDRIIKRDDEDFLIDLQMPLTRLSLKAKEFV</sequence>
<accession>A0A090R1I3</accession>
<reference evidence="2 3" key="1">
    <citation type="journal article" date="2014" name="Genome Announc.">
        <title>Draft Genome Sequences of Marine Flavobacterium Nonlabens Strains NR17, NR24, NR27, NR32, NR33, and Ara13.</title>
        <authorList>
            <person name="Nakanishi M."/>
            <person name="Meirelles P."/>
            <person name="Suzuki R."/>
            <person name="Takatani N."/>
            <person name="Mino S."/>
            <person name="Suda W."/>
            <person name="Oshima K."/>
            <person name="Hattori M."/>
            <person name="Ohkuma M."/>
            <person name="Hosokawa M."/>
            <person name="Miyashita K."/>
            <person name="Thompson F.L."/>
            <person name="Niwa A."/>
            <person name="Sawabe T."/>
            <person name="Sawabe T."/>
        </authorList>
    </citation>
    <scope>NUCLEOTIDE SEQUENCE [LARGE SCALE GENOMIC DNA]</scope>
    <source>
        <strain evidence="3">JCM19314</strain>
    </source>
</reference>
<organism evidence="2 3">
    <name type="scientific">Nonlabens ulvanivorans</name>
    <name type="common">Persicivirga ulvanivorans</name>
    <dbReference type="NCBI Taxonomy" id="906888"/>
    <lineage>
        <taxon>Bacteria</taxon>
        <taxon>Pseudomonadati</taxon>
        <taxon>Bacteroidota</taxon>
        <taxon>Flavobacteriia</taxon>
        <taxon>Flavobacteriales</taxon>
        <taxon>Flavobacteriaceae</taxon>
        <taxon>Nonlabens</taxon>
    </lineage>
</organism>
<evidence type="ECO:0000313" key="3">
    <source>
        <dbReference type="Proteomes" id="UP000029226"/>
    </source>
</evidence>
<dbReference type="AlphaFoldDB" id="A0A090R1I3"/>
<gene>
    <name evidence="2" type="ORF">JCM19314_1300</name>
</gene>
<protein>
    <submittedName>
        <fullName evidence="2">Excinuclease ABC subunit A paralog</fullName>
    </submittedName>
</protein>
<dbReference type="InterPro" id="IPR041102">
    <property type="entry name" value="UvrA_inter"/>
</dbReference>